<dbReference type="AlphaFoldDB" id="A0A9Q3ULA6"/>
<proteinExistence type="predicted"/>
<keyword evidence="2" id="KW-1185">Reference proteome</keyword>
<gene>
    <name evidence="1" type="primary">cas6e</name>
    <name evidence="1" type="ORF">LL252_10865</name>
</gene>
<dbReference type="RefSeq" id="WP_228234021.1">
    <property type="nucleotide sequence ID" value="NZ_JAJGNA010000011.1"/>
</dbReference>
<organism evidence="1 2">
    <name type="scientific">Alloalcanivorax marinus</name>
    <dbReference type="NCBI Taxonomy" id="1177169"/>
    <lineage>
        <taxon>Bacteria</taxon>
        <taxon>Pseudomonadati</taxon>
        <taxon>Pseudomonadota</taxon>
        <taxon>Gammaproteobacteria</taxon>
        <taxon>Oceanospirillales</taxon>
        <taxon>Alcanivoracaceae</taxon>
        <taxon>Alloalcanivorax</taxon>
    </lineage>
</organism>
<name>A0A9Q3ULA6_9GAMM</name>
<dbReference type="Pfam" id="PF08798">
    <property type="entry name" value="CRISPR_assoc"/>
    <property type="match status" value="1"/>
</dbReference>
<dbReference type="SMART" id="SM01101">
    <property type="entry name" value="CRISPR_assoc"/>
    <property type="match status" value="1"/>
</dbReference>
<dbReference type="Gene3D" id="3.30.70.1200">
    <property type="entry name" value="Crispr-associated protein, domain 1"/>
    <property type="match status" value="1"/>
</dbReference>
<accession>A0A9Q3ULA6</accession>
<evidence type="ECO:0000313" key="2">
    <source>
        <dbReference type="Proteomes" id="UP001108027"/>
    </source>
</evidence>
<dbReference type="Gene3D" id="3.30.70.1210">
    <property type="entry name" value="Crispr-associated protein, domain 2"/>
    <property type="match status" value="1"/>
</dbReference>
<dbReference type="EMBL" id="JAJGNA010000011">
    <property type="protein sequence ID" value="MCC4309072.1"/>
    <property type="molecule type" value="Genomic_DNA"/>
</dbReference>
<dbReference type="Proteomes" id="UP001108027">
    <property type="component" value="Unassembled WGS sequence"/>
</dbReference>
<protein>
    <submittedName>
        <fullName evidence="1">Type I-E CRISPR-associated protein Cas6/Cse3/CasE</fullName>
    </submittedName>
</protein>
<dbReference type="CDD" id="cd09727">
    <property type="entry name" value="Cas6_I-E"/>
    <property type="match status" value="1"/>
</dbReference>
<evidence type="ECO:0000313" key="1">
    <source>
        <dbReference type="EMBL" id="MCC4309072.1"/>
    </source>
</evidence>
<sequence length="232" mass="25776">MHFSRVRVDLNGLGRNELFAVMGGEPYGTHQLLWRLFPDYDGPRPFLFRQEIEEGADGEGRCKGLPLFYLLSEQTPVAIPGLLEVESKPFAPRLDAGETLAFRLRANPTVSHRVEGQKHSRRSDVLMHAKSAFAPEQRGSQACKDAMDLAARQWLAGQGEKHGFVLRGAPEISGYRQHSLGRRKQTKPIQFSGVDYNGTLEITDAEAFGTCVAQGLGRSKAFGFGMMMIRRA</sequence>
<comment type="caution">
    <text evidence="1">The sequence shown here is derived from an EMBL/GenBank/DDBJ whole genome shotgun (WGS) entry which is preliminary data.</text>
</comment>
<dbReference type="NCBIfam" id="TIGR01907">
    <property type="entry name" value="casE_Cse3"/>
    <property type="match status" value="1"/>
</dbReference>
<dbReference type="SUPFAM" id="SSF117987">
    <property type="entry name" value="CRISPR-associated protein"/>
    <property type="match status" value="2"/>
</dbReference>
<reference evidence="1" key="1">
    <citation type="submission" date="2021-10" db="EMBL/GenBank/DDBJ databases">
        <title>The diversity and Nitrogen Metabolism of Culturable Nitrate-Utilizing Bacteria Within the Oxygen Minimum Zone of the Changjiang (Yangtze River)Estuary.</title>
        <authorList>
            <person name="Zhang D."/>
            <person name="Zheng J."/>
            <person name="Liu S."/>
            <person name="He W."/>
        </authorList>
    </citation>
    <scope>NUCLEOTIDE SEQUENCE</scope>
    <source>
        <strain evidence="1">FXH-223</strain>
    </source>
</reference>
<dbReference type="InterPro" id="IPR010179">
    <property type="entry name" value="CRISPR-assoc_prot_Cse3"/>
</dbReference>